<keyword evidence="1" id="KW-0808">Transferase</keyword>
<dbReference type="PROSITE" id="PS51464">
    <property type="entry name" value="SIS"/>
    <property type="match status" value="2"/>
</dbReference>
<dbReference type="CDD" id="cd05009">
    <property type="entry name" value="SIS_GlmS_GlmD_2"/>
    <property type="match status" value="1"/>
</dbReference>
<accession>A0A7C5LRM2</accession>
<dbReference type="Proteomes" id="UP000885830">
    <property type="component" value="Unassembled WGS sequence"/>
</dbReference>
<dbReference type="PANTHER" id="PTHR10937">
    <property type="entry name" value="GLUCOSAMINE--FRUCTOSE-6-PHOSPHATE AMINOTRANSFERASE, ISOMERIZING"/>
    <property type="match status" value="1"/>
</dbReference>
<dbReference type="CDD" id="cd05008">
    <property type="entry name" value="SIS_GlmS_GlmD_1"/>
    <property type="match status" value="1"/>
</dbReference>
<dbReference type="GO" id="GO:1901135">
    <property type="term" value="P:carbohydrate derivative metabolic process"/>
    <property type="evidence" value="ECO:0007669"/>
    <property type="project" value="InterPro"/>
</dbReference>
<dbReference type="Gene3D" id="3.40.50.10490">
    <property type="entry name" value="Glucose-6-phosphate isomerase like protein, domain 1"/>
    <property type="match status" value="2"/>
</dbReference>
<dbReference type="EMBL" id="DRMJ01000057">
    <property type="protein sequence ID" value="HHL42217.1"/>
    <property type="molecule type" value="Genomic_DNA"/>
</dbReference>
<sequence>MFKEASEAAGCVQTQLKSNSSILADLATRLVNAQPAFVVTCARGSSDHAATYAKYLIETRLGIPTLSAAPSISSVYGLKTRFAGALFLAISQSGESPDILSAASLARDAGALTVALVNNLKSPLAQICDFTIALHAGIEQSVPATKTFICTLSAMAQLVEKWTGEQNLSHGLDRLPQNLQNAYAHDWSEAVNVLKHTTNLFVVSRGLGYGIAQEAALKFKEVCGIHAESFSAAEVKHGPMALVKPGFPVLIFSHQGKVQKSIDSVARMFLSRNAQIISVGKPYQGALNLPSTSGPCEALWPILNIQSFYKFANALSLARGLNPDVPPYLNKITETV</sequence>
<evidence type="ECO:0000259" key="3">
    <source>
        <dbReference type="PROSITE" id="PS51464"/>
    </source>
</evidence>
<reference evidence="4" key="1">
    <citation type="journal article" date="2020" name="mSystems">
        <title>Genome- and Community-Level Interaction Insights into Carbon Utilization and Element Cycling Functions of Hydrothermarchaeota in Hydrothermal Sediment.</title>
        <authorList>
            <person name="Zhou Z."/>
            <person name="Liu Y."/>
            <person name="Xu W."/>
            <person name="Pan J."/>
            <person name="Luo Z.H."/>
            <person name="Li M."/>
        </authorList>
    </citation>
    <scope>NUCLEOTIDE SEQUENCE [LARGE SCALE GENOMIC DNA]</scope>
    <source>
        <strain evidence="4">HyVt-485</strain>
    </source>
</reference>
<dbReference type="InterPro" id="IPR001347">
    <property type="entry name" value="SIS_dom"/>
</dbReference>
<comment type="caution">
    <text evidence="4">The sequence shown here is derived from an EMBL/GenBank/DDBJ whole genome shotgun (WGS) entry which is preliminary data.</text>
</comment>
<dbReference type="PANTHER" id="PTHR10937:SF8">
    <property type="entry name" value="AMINOTRANSFERASE-RELATED"/>
    <property type="match status" value="1"/>
</dbReference>
<dbReference type="SUPFAM" id="SSF53697">
    <property type="entry name" value="SIS domain"/>
    <property type="match status" value="1"/>
</dbReference>
<proteinExistence type="predicted"/>
<keyword evidence="2" id="KW-0677">Repeat</keyword>
<dbReference type="AlphaFoldDB" id="A0A7C5LRM2"/>
<dbReference type="Pfam" id="PF01380">
    <property type="entry name" value="SIS"/>
    <property type="match status" value="2"/>
</dbReference>
<dbReference type="InterPro" id="IPR035466">
    <property type="entry name" value="GlmS/AgaS_SIS"/>
</dbReference>
<evidence type="ECO:0000256" key="2">
    <source>
        <dbReference type="ARBA" id="ARBA00022737"/>
    </source>
</evidence>
<name>A0A7C5LRM2_9PROT</name>
<dbReference type="InterPro" id="IPR046348">
    <property type="entry name" value="SIS_dom_sf"/>
</dbReference>
<protein>
    <submittedName>
        <fullName evidence="4">SIS domain-containing protein</fullName>
    </submittedName>
</protein>
<organism evidence="4">
    <name type="scientific">Hellea balneolensis</name>
    <dbReference type="NCBI Taxonomy" id="287478"/>
    <lineage>
        <taxon>Bacteria</taxon>
        <taxon>Pseudomonadati</taxon>
        <taxon>Pseudomonadota</taxon>
        <taxon>Alphaproteobacteria</taxon>
        <taxon>Maricaulales</taxon>
        <taxon>Robiginitomaculaceae</taxon>
        <taxon>Hellea</taxon>
    </lineage>
</organism>
<dbReference type="GO" id="GO:0008483">
    <property type="term" value="F:transaminase activity"/>
    <property type="evidence" value="ECO:0007669"/>
    <property type="project" value="UniProtKB-KW"/>
</dbReference>
<keyword evidence="1" id="KW-0032">Aminotransferase</keyword>
<dbReference type="GO" id="GO:0097367">
    <property type="term" value="F:carbohydrate derivative binding"/>
    <property type="evidence" value="ECO:0007669"/>
    <property type="project" value="InterPro"/>
</dbReference>
<evidence type="ECO:0000313" key="4">
    <source>
        <dbReference type="EMBL" id="HHL42217.1"/>
    </source>
</evidence>
<gene>
    <name evidence="4" type="ORF">ENJ42_01240</name>
</gene>
<feature type="domain" description="SIS" evidence="3">
    <location>
        <begin position="26"/>
        <end position="168"/>
    </location>
</feature>
<dbReference type="InterPro" id="IPR035490">
    <property type="entry name" value="GlmS/FrlB_SIS"/>
</dbReference>
<evidence type="ECO:0000256" key="1">
    <source>
        <dbReference type="ARBA" id="ARBA00022576"/>
    </source>
</evidence>
<feature type="domain" description="SIS" evidence="3">
    <location>
        <begin position="190"/>
        <end position="326"/>
    </location>
</feature>